<keyword evidence="8" id="KW-0812">Transmembrane</keyword>
<feature type="domain" description="Ig-like" evidence="9">
    <location>
        <begin position="205"/>
        <end position="287"/>
    </location>
</feature>
<dbReference type="Gene3D" id="2.60.40.10">
    <property type="entry name" value="Immunoglobulins"/>
    <property type="match status" value="4"/>
</dbReference>
<reference evidence="10" key="2">
    <citation type="submission" date="2025-09" db="UniProtKB">
        <authorList>
            <consortium name="Ensembl"/>
        </authorList>
    </citation>
    <scope>IDENTIFICATION</scope>
</reference>
<dbReference type="SMART" id="SM00408">
    <property type="entry name" value="IGc2"/>
    <property type="match status" value="2"/>
</dbReference>
<dbReference type="Proteomes" id="UP000694427">
    <property type="component" value="Unplaced"/>
</dbReference>
<keyword evidence="7" id="KW-0393">Immunoglobulin domain</keyword>
<feature type="transmembrane region" description="Helical" evidence="8">
    <location>
        <begin position="566"/>
        <end position="585"/>
    </location>
</feature>
<dbReference type="GO" id="GO:0007166">
    <property type="term" value="P:cell surface receptor signaling pathway"/>
    <property type="evidence" value="ECO:0007669"/>
    <property type="project" value="TreeGrafter"/>
</dbReference>
<name>A0A8C1MUD4_CYPCA</name>
<dbReference type="GO" id="GO:0004888">
    <property type="term" value="F:transmembrane signaling receptor activity"/>
    <property type="evidence" value="ECO:0007669"/>
    <property type="project" value="TreeGrafter"/>
</dbReference>
<evidence type="ECO:0000313" key="10">
    <source>
        <dbReference type="Ensembl" id="ENSCCRP00010082370.1"/>
    </source>
</evidence>
<dbReference type="Pfam" id="PF13927">
    <property type="entry name" value="Ig_3"/>
    <property type="match status" value="1"/>
</dbReference>
<keyword evidence="2" id="KW-1003">Cell membrane</keyword>
<keyword evidence="11" id="KW-1185">Reference proteome</keyword>
<dbReference type="Pfam" id="PF17736">
    <property type="entry name" value="Ig_C17orf99"/>
    <property type="match status" value="1"/>
</dbReference>
<dbReference type="InterPro" id="IPR003599">
    <property type="entry name" value="Ig_sub"/>
</dbReference>
<evidence type="ECO:0000256" key="5">
    <source>
        <dbReference type="ARBA" id="ARBA00023157"/>
    </source>
</evidence>
<feature type="domain" description="Ig-like" evidence="9">
    <location>
        <begin position="295"/>
        <end position="375"/>
    </location>
</feature>
<dbReference type="InterPro" id="IPR050488">
    <property type="entry name" value="Ig_Fc_receptor"/>
</dbReference>
<dbReference type="PANTHER" id="PTHR11481:SF60">
    <property type="entry name" value="IG-LIKE DOMAIN-CONTAINING PROTEIN"/>
    <property type="match status" value="1"/>
</dbReference>
<comment type="subcellular location">
    <subcellularLocation>
        <location evidence="1">Cell membrane</location>
    </subcellularLocation>
</comment>
<sequence length="603" mass="67246">GLGINFTFTSHSFYFSTESVIKSVRLIVHPRDEVERGTNVTLECQAEVSHKEGSQPNHNYSFYKDFKSLNTDQTSSRDNFYSIPDARMAHSGKYQCVVNTKGQKEQSSVKALTVKGLQTPVLKVDKLKLREGDDVTAVCTVEEEIGPLTFFFSDGSQDLYTEHTESHKVRQYIFFILYCIINVFVHPRSLNMSTFLSDSEVAINPNIKVNPSTNITEGDLITFNCSVDTTYQRNSELKISLVHGHTLLSVNMTQTDYKMPIKANESGEYECISRLGRVSKSSAMNITVKELFSMPVLSIPQDKVFEGENFTISCQINSFAKERIQMDDIRYSIFQDNTPVINGSIYNGTAGKASNGKYICVAEAKEITKKSRSVLFEAKVLVSKPEISVDGPVIINESFWIYCHSDNGSLPIIYSLKRNKITLNRTEVSDLREKARFLAMISTPSDISSYMCEAENNGQFSRKMIPVGKPLLTVIPVPGNIEEGSDVTLICNIAKGSPPITFSFYGGSGTKIYHTTVQSNSSSYGLSAVKRQHSGNYYCEANNQADALMRSDTVTVEVSLANWKKALIAVFCMLVVALLVLFIVMRYKAKRGRETYSPTASPV</sequence>
<feature type="domain" description="Ig-like" evidence="9">
    <location>
        <begin position="22"/>
        <end position="113"/>
    </location>
</feature>
<organism evidence="10 11">
    <name type="scientific">Cyprinus carpio</name>
    <name type="common">Common carp</name>
    <dbReference type="NCBI Taxonomy" id="7962"/>
    <lineage>
        <taxon>Eukaryota</taxon>
        <taxon>Metazoa</taxon>
        <taxon>Chordata</taxon>
        <taxon>Craniata</taxon>
        <taxon>Vertebrata</taxon>
        <taxon>Euteleostomi</taxon>
        <taxon>Actinopterygii</taxon>
        <taxon>Neopterygii</taxon>
        <taxon>Teleostei</taxon>
        <taxon>Ostariophysi</taxon>
        <taxon>Cypriniformes</taxon>
        <taxon>Cyprinidae</taxon>
        <taxon>Cyprininae</taxon>
        <taxon>Cyprinus</taxon>
    </lineage>
</organism>
<evidence type="ECO:0000313" key="11">
    <source>
        <dbReference type="Proteomes" id="UP000694427"/>
    </source>
</evidence>
<protein>
    <submittedName>
        <fullName evidence="10">Si:dkey-237i9.8</fullName>
    </submittedName>
</protein>
<keyword evidence="5" id="KW-1015">Disulfide bond</keyword>
<keyword evidence="4 8" id="KW-0472">Membrane</keyword>
<evidence type="ECO:0000256" key="1">
    <source>
        <dbReference type="ARBA" id="ARBA00004236"/>
    </source>
</evidence>
<keyword evidence="6" id="KW-0325">Glycoprotein</keyword>
<evidence type="ECO:0000256" key="2">
    <source>
        <dbReference type="ARBA" id="ARBA00022475"/>
    </source>
</evidence>
<evidence type="ECO:0000259" key="9">
    <source>
        <dbReference type="PROSITE" id="PS50835"/>
    </source>
</evidence>
<reference evidence="10" key="1">
    <citation type="submission" date="2025-08" db="UniProtKB">
        <authorList>
            <consortium name="Ensembl"/>
        </authorList>
    </citation>
    <scope>IDENTIFICATION</scope>
</reference>
<dbReference type="InterPro" id="IPR036179">
    <property type="entry name" value="Ig-like_dom_sf"/>
</dbReference>
<dbReference type="Ensembl" id="ENSCCRT00010091376.1">
    <property type="protein sequence ID" value="ENSCCRP00010082370.1"/>
    <property type="gene ID" value="ENSCCRG00010035996.1"/>
</dbReference>
<dbReference type="SMART" id="SM00409">
    <property type="entry name" value="IG"/>
    <property type="match status" value="4"/>
</dbReference>
<dbReference type="AlphaFoldDB" id="A0A8C1MUD4"/>
<keyword evidence="8" id="KW-1133">Transmembrane helix</keyword>
<dbReference type="GO" id="GO:0006955">
    <property type="term" value="P:immune response"/>
    <property type="evidence" value="ECO:0007669"/>
    <property type="project" value="TreeGrafter"/>
</dbReference>
<evidence type="ECO:0000256" key="8">
    <source>
        <dbReference type="SAM" id="Phobius"/>
    </source>
</evidence>
<dbReference type="InterPro" id="IPR007110">
    <property type="entry name" value="Ig-like_dom"/>
</dbReference>
<evidence type="ECO:0000256" key="6">
    <source>
        <dbReference type="ARBA" id="ARBA00023180"/>
    </source>
</evidence>
<dbReference type="PROSITE" id="PS50835">
    <property type="entry name" value="IG_LIKE"/>
    <property type="match status" value="4"/>
</dbReference>
<feature type="domain" description="Ig-like" evidence="9">
    <location>
        <begin position="470"/>
        <end position="555"/>
    </location>
</feature>
<keyword evidence="3" id="KW-0732">Signal</keyword>
<dbReference type="SUPFAM" id="SSF48726">
    <property type="entry name" value="Immunoglobulin"/>
    <property type="match status" value="2"/>
</dbReference>
<evidence type="ECO:0000256" key="7">
    <source>
        <dbReference type="ARBA" id="ARBA00023319"/>
    </source>
</evidence>
<evidence type="ECO:0000256" key="4">
    <source>
        <dbReference type="ARBA" id="ARBA00023136"/>
    </source>
</evidence>
<dbReference type="InterPro" id="IPR013783">
    <property type="entry name" value="Ig-like_fold"/>
</dbReference>
<proteinExistence type="predicted"/>
<dbReference type="InterPro" id="IPR003598">
    <property type="entry name" value="Ig_sub2"/>
</dbReference>
<dbReference type="GO" id="GO:0009897">
    <property type="term" value="C:external side of plasma membrane"/>
    <property type="evidence" value="ECO:0007669"/>
    <property type="project" value="TreeGrafter"/>
</dbReference>
<dbReference type="PANTHER" id="PTHR11481">
    <property type="entry name" value="IMMUNOGLOBULIN FC RECEPTOR"/>
    <property type="match status" value="1"/>
</dbReference>
<dbReference type="Pfam" id="PF13895">
    <property type="entry name" value="Ig_2"/>
    <property type="match status" value="2"/>
</dbReference>
<dbReference type="FunFam" id="2.60.40.10:FF:000357">
    <property type="entry name" value="Fc receptor like 1"/>
    <property type="match status" value="1"/>
</dbReference>
<accession>A0A8C1MUD4</accession>
<evidence type="ECO:0000256" key="3">
    <source>
        <dbReference type="ARBA" id="ARBA00022729"/>
    </source>
</evidence>
<dbReference type="InterPro" id="IPR040878">
    <property type="entry name" value="IL-40-like_Ig"/>
</dbReference>